<evidence type="ECO:0000259" key="1">
    <source>
        <dbReference type="Pfam" id="PF02625"/>
    </source>
</evidence>
<dbReference type="Pfam" id="PF02625">
    <property type="entry name" value="XdhC_CoxI"/>
    <property type="match status" value="1"/>
</dbReference>
<accession>A0A2S6I576</accession>
<evidence type="ECO:0000313" key="4">
    <source>
        <dbReference type="Proteomes" id="UP000237662"/>
    </source>
</evidence>
<name>A0A2S6I576_9BACT</name>
<dbReference type="RefSeq" id="WP_104420690.1">
    <property type="nucleotide sequence ID" value="NZ_PTJC01000006.1"/>
</dbReference>
<dbReference type="PANTHER" id="PTHR30388">
    <property type="entry name" value="ALDEHYDE OXIDOREDUCTASE MOLYBDENUM COFACTOR ASSEMBLY PROTEIN"/>
    <property type="match status" value="1"/>
</dbReference>
<dbReference type="InterPro" id="IPR003777">
    <property type="entry name" value="XdhC_CoxI"/>
</dbReference>
<organism evidence="3 4">
    <name type="scientific">Neolewinella xylanilytica</name>
    <dbReference type="NCBI Taxonomy" id="1514080"/>
    <lineage>
        <taxon>Bacteria</taxon>
        <taxon>Pseudomonadati</taxon>
        <taxon>Bacteroidota</taxon>
        <taxon>Saprospiria</taxon>
        <taxon>Saprospirales</taxon>
        <taxon>Lewinellaceae</taxon>
        <taxon>Neolewinella</taxon>
    </lineage>
</organism>
<dbReference type="PANTHER" id="PTHR30388:SF6">
    <property type="entry name" value="XANTHINE DEHYDROGENASE SUBUNIT A-RELATED"/>
    <property type="match status" value="1"/>
</dbReference>
<reference evidence="3 4" key="1">
    <citation type="submission" date="2018-02" db="EMBL/GenBank/DDBJ databases">
        <title>Genomic Encyclopedia of Archaeal and Bacterial Type Strains, Phase II (KMG-II): from individual species to whole genera.</title>
        <authorList>
            <person name="Goeker M."/>
        </authorList>
    </citation>
    <scope>NUCLEOTIDE SEQUENCE [LARGE SCALE GENOMIC DNA]</scope>
    <source>
        <strain evidence="3 4">DSM 29526</strain>
    </source>
</reference>
<dbReference type="Proteomes" id="UP000237662">
    <property type="component" value="Unassembled WGS sequence"/>
</dbReference>
<dbReference type="Pfam" id="PF13478">
    <property type="entry name" value="XdhC_C"/>
    <property type="match status" value="1"/>
</dbReference>
<evidence type="ECO:0000259" key="2">
    <source>
        <dbReference type="Pfam" id="PF13478"/>
    </source>
</evidence>
<dbReference type="AlphaFoldDB" id="A0A2S6I576"/>
<comment type="caution">
    <text evidence="3">The sequence shown here is derived from an EMBL/GenBank/DDBJ whole genome shotgun (WGS) entry which is preliminary data.</text>
</comment>
<feature type="domain" description="XdhC Rossmann" evidence="2">
    <location>
        <begin position="188"/>
        <end position="327"/>
    </location>
</feature>
<dbReference type="InterPro" id="IPR027051">
    <property type="entry name" value="XdhC_Rossmann_dom"/>
</dbReference>
<proteinExistence type="predicted"/>
<dbReference type="Gene3D" id="3.40.50.720">
    <property type="entry name" value="NAD(P)-binding Rossmann-like Domain"/>
    <property type="match status" value="1"/>
</dbReference>
<feature type="domain" description="XdhC- CoxI" evidence="1">
    <location>
        <begin position="15"/>
        <end position="81"/>
    </location>
</feature>
<keyword evidence="4" id="KW-1185">Reference proteome</keyword>
<evidence type="ECO:0000313" key="3">
    <source>
        <dbReference type="EMBL" id="PPK86241.1"/>
    </source>
</evidence>
<sequence>MKEIRNVIELYDSLRDSGTPCALATVVSIEGSSYRRIGARLIVGADGRYTGGISGGCLEGDALRRAQKAIHRGSPSRQVYDTLDGEDREIGIGLGCNGRIEVHFVPLDFTDPHNQVEVLRSVVHTREPRLLSQLVAVPDGEALTGELMEVPRYRVDLPLDRSTVMVERDARGRTWHRLYELIRPELHLIIVGDNYDIPPMATAARQLGWRCSVVGLRRKFSKAMAQAADRLYDYAEASELRVDRYTAVACMSHDLERDKEMVRLFLPQNPPYLGLLGPNKRAKRMDDELRAECGIQLLDFPNLYTPIGLDIGAETPEEIGACVVAEIISVFRERPGKSLKEKSGTIHLRN</sequence>
<dbReference type="EMBL" id="PTJC01000006">
    <property type="protein sequence ID" value="PPK86241.1"/>
    <property type="molecule type" value="Genomic_DNA"/>
</dbReference>
<protein>
    <submittedName>
        <fullName evidence="3">Xanthine/CO dehydrogenase XdhC/CoxF family maturation factor</fullName>
    </submittedName>
</protein>
<dbReference type="OrthoDB" id="9773039at2"/>
<dbReference type="InterPro" id="IPR052698">
    <property type="entry name" value="MoCofactor_Util/Proc"/>
</dbReference>
<gene>
    <name evidence="3" type="ORF">CLV84_3163</name>
</gene>